<dbReference type="Gramene" id="Kaladp0093s0140.1.v1.1">
    <property type="protein sequence ID" value="Kaladp0093s0140.1.v1.1"/>
    <property type="gene ID" value="Kaladp0093s0140.v1.1"/>
</dbReference>
<feature type="compositionally biased region" description="Polar residues" evidence="1">
    <location>
        <begin position="82"/>
        <end position="96"/>
    </location>
</feature>
<keyword evidence="2" id="KW-0732">Signal</keyword>
<dbReference type="EnsemblPlants" id="Kaladp0093s0140.1.v1.1">
    <property type="protein sequence ID" value="Kaladp0093s0140.1.v1.1"/>
    <property type="gene ID" value="Kaladp0093s0140.v1.1"/>
</dbReference>
<protein>
    <submittedName>
        <fullName evidence="3">Uncharacterized protein</fullName>
    </submittedName>
</protein>
<evidence type="ECO:0000313" key="3">
    <source>
        <dbReference type="EnsemblPlants" id="Kaladp0093s0140.1.v1.1"/>
    </source>
</evidence>
<keyword evidence="4" id="KW-1185">Reference proteome</keyword>
<evidence type="ECO:0000256" key="2">
    <source>
        <dbReference type="SAM" id="SignalP"/>
    </source>
</evidence>
<dbReference type="PANTHER" id="PTHR34564:SF3">
    <property type="entry name" value="PEPTIDYL-PROLYL CIS-TRANS ISOMERASE G"/>
    <property type="match status" value="1"/>
</dbReference>
<accession>A0A7N0UY92</accession>
<feature type="chain" id="PRO_5029790901" evidence="2">
    <location>
        <begin position="21"/>
        <end position="109"/>
    </location>
</feature>
<organism evidence="3 4">
    <name type="scientific">Kalanchoe fedtschenkoi</name>
    <name type="common">Lavender scallops</name>
    <name type="synonym">South American air plant</name>
    <dbReference type="NCBI Taxonomy" id="63787"/>
    <lineage>
        <taxon>Eukaryota</taxon>
        <taxon>Viridiplantae</taxon>
        <taxon>Streptophyta</taxon>
        <taxon>Embryophyta</taxon>
        <taxon>Tracheophyta</taxon>
        <taxon>Spermatophyta</taxon>
        <taxon>Magnoliopsida</taxon>
        <taxon>eudicotyledons</taxon>
        <taxon>Gunneridae</taxon>
        <taxon>Pentapetalae</taxon>
        <taxon>Saxifragales</taxon>
        <taxon>Crassulaceae</taxon>
        <taxon>Kalanchoe</taxon>
    </lineage>
</organism>
<sequence>MSRPMLLVFLLIVLIITSQFEWKQPLVNDQDTTPTASEKQLRISERQESVKEKIILSQEKIIQDLKNMVRDLQEQLKLCQASKPTSNHTSGSSMDNNVIEIEHTDIMHD</sequence>
<reference evidence="3" key="1">
    <citation type="submission" date="2021-01" db="UniProtKB">
        <authorList>
            <consortium name="EnsemblPlants"/>
        </authorList>
    </citation>
    <scope>IDENTIFICATION</scope>
</reference>
<proteinExistence type="predicted"/>
<dbReference type="PANTHER" id="PTHR34564">
    <property type="entry name" value="PEPTIDYL-PROLYL CIS-TRANS ISOMERASE G"/>
    <property type="match status" value="1"/>
</dbReference>
<name>A0A7N0UY92_KALFE</name>
<dbReference type="OMA" id="QITECKN"/>
<feature type="compositionally biased region" description="Basic and acidic residues" evidence="1">
    <location>
        <begin position="100"/>
        <end position="109"/>
    </location>
</feature>
<feature type="region of interest" description="Disordered" evidence="1">
    <location>
        <begin position="81"/>
        <end position="109"/>
    </location>
</feature>
<evidence type="ECO:0000256" key="1">
    <source>
        <dbReference type="SAM" id="MobiDB-lite"/>
    </source>
</evidence>
<dbReference type="Proteomes" id="UP000594263">
    <property type="component" value="Unplaced"/>
</dbReference>
<dbReference type="AlphaFoldDB" id="A0A7N0UY92"/>
<evidence type="ECO:0000313" key="4">
    <source>
        <dbReference type="Proteomes" id="UP000594263"/>
    </source>
</evidence>
<feature type="signal peptide" evidence="2">
    <location>
        <begin position="1"/>
        <end position="20"/>
    </location>
</feature>